<dbReference type="STRING" id="8022.A0A060YGA6"/>
<dbReference type="InterPro" id="IPR037055">
    <property type="entry name" value="MHC_I-like_Ag-recog_sf"/>
</dbReference>
<dbReference type="EMBL" id="FR910690">
    <property type="protein sequence ID" value="CDQ90567.1"/>
    <property type="molecule type" value="Genomic_DNA"/>
</dbReference>
<accession>A0A060YGA6</accession>
<dbReference type="Gene3D" id="3.30.500.10">
    <property type="entry name" value="MHC class I-like antigen recognition-like"/>
    <property type="match status" value="1"/>
</dbReference>
<sequence>MRGYTIKIMGKLSVFLFVFSFYTIVNAGSGSHSLWALATYITGETPFPEFTVVVMLDDVQVAYYDCNDKQSVNRGQHITEKNKDDEAQDGAHVFIYQSMKDRSFELKHFFPIISQISILDETDFMTKVILFTLCSQC</sequence>
<dbReference type="PaxDb" id="8022-A0A060YGA6"/>
<dbReference type="AlphaFoldDB" id="A0A060YGA6"/>
<keyword evidence="1" id="KW-0325">Glycoprotein</keyword>
<reference evidence="2" key="2">
    <citation type="submission" date="2014-03" db="EMBL/GenBank/DDBJ databases">
        <authorList>
            <person name="Genoscope - CEA"/>
        </authorList>
    </citation>
    <scope>NUCLEOTIDE SEQUENCE</scope>
</reference>
<evidence type="ECO:0000313" key="2">
    <source>
        <dbReference type="EMBL" id="CDQ90567.1"/>
    </source>
</evidence>
<organism evidence="2 3">
    <name type="scientific">Oncorhynchus mykiss</name>
    <name type="common">Rainbow trout</name>
    <name type="synonym">Salmo gairdneri</name>
    <dbReference type="NCBI Taxonomy" id="8022"/>
    <lineage>
        <taxon>Eukaryota</taxon>
        <taxon>Metazoa</taxon>
        <taxon>Chordata</taxon>
        <taxon>Craniata</taxon>
        <taxon>Vertebrata</taxon>
        <taxon>Euteleostomi</taxon>
        <taxon>Actinopterygii</taxon>
        <taxon>Neopterygii</taxon>
        <taxon>Teleostei</taxon>
        <taxon>Protacanthopterygii</taxon>
        <taxon>Salmoniformes</taxon>
        <taxon>Salmonidae</taxon>
        <taxon>Salmoninae</taxon>
        <taxon>Oncorhynchus</taxon>
    </lineage>
</organism>
<gene>
    <name evidence="2" type="ORF">GSONMT00002148001</name>
</gene>
<dbReference type="InterPro" id="IPR011162">
    <property type="entry name" value="MHC_I/II-like_Ag-recog"/>
</dbReference>
<dbReference type="SUPFAM" id="SSF54452">
    <property type="entry name" value="MHC antigen-recognition domain"/>
    <property type="match status" value="1"/>
</dbReference>
<name>A0A060YGA6_ONCMY</name>
<protein>
    <recommendedName>
        <fullName evidence="4">MHC class I-like antigen recognition-like domain-containing protein</fullName>
    </recommendedName>
</protein>
<evidence type="ECO:0000256" key="1">
    <source>
        <dbReference type="ARBA" id="ARBA00023180"/>
    </source>
</evidence>
<evidence type="ECO:0008006" key="4">
    <source>
        <dbReference type="Google" id="ProtNLM"/>
    </source>
</evidence>
<dbReference type="Proteomes" id="UP000193380">
    <property type="component" value="Unassembled WGS sequence"/>
</dbReference>
<evidence type="ECO:0000313" key="3">
    <source>
        <dbReference type="Proteomes" id="UP000193380"/>
    </source>
</evidence>
<proteinExistence type="predicted"/>
<reference evidence="2" key="1">
    <citation type="journal article" date="2014" name="Nat. Commun.">
        <title>The rainbow trout genome provides novel insights into evolution after whole-genome duplication in vertebrates.</title>
        <authorList>
            <person name="Berthelot C."/>
            <person name="Brunet F."/>
            <person name="Chalopin D."/>
            <person name="Juanchich A."/>
            <person name="Bernard M."/>
            <person name="Noel B."/>
            <person name="Bento P."/>
            <person name="Da Silva C."/>
            <person name="Labadie K."/>
            <person name="Alberti A."/>
            <person name="Aury J.M."/>
            <person name="Louis A."/>
            <person name="Dehais P."/>
            <person name="Bardou P."/>
            <person name="Montfort J."/>
            <person name="Klopp C."/>
            <person name="Cabau C."/>
            <person name="Gaspin C."/>
            <person name="Thorgaard G.H."/>
            <person name="Boussaha M."/>
            <person name="Quillet E."/>
            <person name="Guyomard R."/>
            <person name="Galiana D."/>
            <person name="Bobe J."/>
            <person name="Volff J.N."/>
            <person name="Genet C."/>
            <person name="Wincker P."/>
            <person name="Jaillon O."/>
            <person name="Roest Crollius H."/>
            <person name="Guiguen Y."/>
        </authorList>
    </citation>
    <scope>NUCLEOTIDE SEQUENCE [LARGE SCALE GENOMIC DNA]</scope>
</reference>